<keyword evidence="3" id="KW-1185">Reference proteome</keyword>
<dbReference type="EMBL" id="ML220122">
    <property type="protein sequence ID" value="TGZ80922.1"/>
    <property type="molecule type" value="Genomic_DNA"/>
</dbReference>
<evidence type="ECO:0000313" key="2">
    <source>
        <dbReference type="EMBL" id="TGZ80922.1"/>
    </source>
</evidence>
<evidence type="ECO:0000256" key="1">
    <source>
        <dbReference type="SAM" id="MobiDB-lite"/>
    </source>
</evidence>
<protein>
    <submittedName>
        <fullName evidence="2">Uncharacterized protein</fullName>
    </submittedName>
</protein>
<dbReference type="InParanoid" id="A0A4S2MW96"/>
<dbReference type="AlphaFoldDB" id="A0A4S2MW96"/>
<name>A0A4S2MW96_9PEZI</name>
<feature type="compositionally biased region" description="Basic residues" evidence="1">
    <location>
        <begin position="24"/>
        <end position="33"/>
    </location>
</feature>
<accession>A0A4S2MW96</accession>
<organism evidence="2 3">
    <name type="scientific">Ascodesmis nigricans</name>
    <dbReference type="NCBI Taxonomy" id="341454"/>
    <lineage>
        <taxon>Eukaryota</taxon>
        <taxon>Fungi</taxon>
        <taxon>Dikarya</taxon>
        <taxon>Ascomycota</taxon>
        <taxon>Pezizomycotina</taxon>
        <taxon>Pezizomycetes</taxon>
        <taxon>Pezizales</taxon>
        <taxon>Ascodesmidaceae</taxon>
        <taxon>Ascodesmis</taxon>
    </lineage>
</organism>
<evidence type="ECO:0000313" key="3">
    <source>
        <dbReference type="Proteomes" id="UP000298138"/>
    </source>
</evidence>
<proteinExistence type="predicted"/>
<sequence length="86" mass="10399">MCPSQVLMRRKKCKEHKRCDNKQRTKKKISGKIRGKEKQRPRTPEPRNKSPYHRHQQIREKREGGRQHASNETKKKKKDDANRAKR</sequence>
<feature type="region of interest" description="Disordered" evidence="1">
    <location>
        <begin position="1"/>
        <end position="86"/>
    </location>
</feature>
<gene>
    <name evidence="2" type="ORF">EX30DRAFT_44528</name>
</gene>
<dbReference type="Proteomes" id="UP000298138">
    <property type="component" value="Unassembled WGS sequence"/>
</dbReference>
<feature type="compositionally biased region" description="Basic and acidic residues" evidence="1">
    <location>
        <begin position="57"/>
        <end position="86"/>
    </location>
</feature>
<feature type="compositionally biased region" description="Basic and acidic residues" evidence="1">
    <location>
        <begin position="34"/>
        <end position="48"/>
    </location>
</feature>
<reference evidence="2 3" key="1">
    <citation type="submission" date="2019-04" db="EMBL/GenBank/DDBJ databases">
        <title>Comparative genomics and transcriptomics to analyze fruiting body development in filamentous ascomycetes.</title>
        <authorList>
            <consortium name="DOE Joint Genome Institute"/>
            <person name="Lutkenhaus R."/>
            <person name="Traeger S."/>
            <person name="Breuer J."/>
            <person name="Kuo A."/>
            <person name="Lipzen A."/>
            <person name="Pangilinan J."/>
            <person name="Dilworth D."/>
            <person name="Sandor L."/>
            <person name="Poggeler S."/>
            <person name="Barry K."/>
            <person name="Grigoriev I.V."/>
            <person name="Nowrousian M."/>
        </authorList>
    </citation>
    <scope>NUCLEOTIDE SEQUENCE [LARGE SCALE GENOMIC DNA]</scope>
    <source>
        <strain evidence="2 3">CBS 389.68</strain>
    </source>
</reference>